<dbReference type="EMBL" id="UYRT01093427">
    <property type="protein sequence ID" value="VDN38889.1"/>
    <property type="molecule type" value="Genomic_DNA"/>
</dbReference>
<accession>A0A183ELD0</accession>
<keyword evidence="2" id="KW-0012">Acyltransferase</keyword>
<dbReference type="Proteomes" id="UP000271098">
    <property type="component" value="Unassembled WGS sequence"/>
</dbReference>
<keyword evidence="4" id="KW-1185">Reference proteome</keyword>
<reference evidence="5" key="1">
    <citation type="submission" date="2016-06" db="UniProtKB">
        <authorList>
            <consortium name="WormBaseParasite"/>
        </authorList>
    </citation>
    <scope>IDENTIFICATION</scope>
</reference>
<organism evidence="5">
    <name type="scientific">Gongylonema pulchrum</name>
    <dbReference type="NCBI Taxonomy" id="637853"/>
    <lineage>
        <taxon>Eukaryota</taxon>
        <taxon>Metazoa</taxon>
        <taxon>Ecdysozoa</taxon>
        <taxon>Nematoda</taxon>
        <taxon>Chromadorea</taxon>
        <taxon>Rhabditida</taxon>
        <taxon>Spirurina</taxon>
        <taxon>Spiruromorpha</taxon>
        <taxon>Spiruroidea</taxon>
        <taxon>Gongylonematidae</taxon>
        <taxon>Gongylonema</taxon>
    </lineage>
</organism>
<dbReference type="PANTHER" id="PTHR45910:SF1">
    <property type="entry name" value="N-ALPHA-ACETYLTRANSFERASE 20"/>
    <property type="match status" value="1"/>
</dbReference>
<dbReference type="GO" id="GO:0031416">
    <property type="term" value="C:NatB complex"/>
    <property type="evidence" value="ECO:0007669"/>
    <property type="project" value="TreeGrafter"/>
</dbReference>
<name>A0A183ELD0_9BILA</name>
<reference evidence="3 4" key="2">
    <citation type="submission" date="2018-11" db="EMBL/GenBank/DDBJ databases">
        <authorList>
            <consortium name="Pathogen Informatics"/>
        </authorList>
    </citation>
    <scope>NUCLEOTIDE SEQUENCE [LARGE SCALE GENOMIC DNA]</scope>
</reference>
<dbReference type="AlphaFoldDB" id="A0A183ELD0"/>
<evidence type="ECO:0000313" key="3">
    <source>
        <dbReference type="EMBL" id="VDN38889.1"/>
    </source>
</evidence>
<evidence type="ECO:0000313" key="4">
    <source>
        <dbReference type="Proteomes" id="UP000271098"/>
    </source>
</evidence>
<dbReference type="GO" id="GO:0004596">
    <property type="term" value="F:protein-N-terminal amino-acid acetyltransferase activity"/>
    <property type="evidence" value="ECO:0007669"/>
    <property type="project" value="TreeGrafter"/>
</dbReference>
<dbReference type="OrthoDB" id="10264728at2759"/>
<sequence>MTAVRPFDVFDLFRFNNTNLDPFTETYGFNFYLQYLINHGEYFQVYEHPNGEIMGYGEFPSPHAALKMPENGRCCNEVTS</sequence>
<gene>
    <name evidence="3" type="ORF">GPUH_LOCUS21771</name>
</gene>
<evidence type="ECO:0000256" key="1">
    <source>
        <dbReference type="ARBA" id="ARBA00022679"/>
    </source>
</evidence>
<dbReference type="Gene3D" id="3.40.630.30">
    <property type="match status" value="1"/>
</dbReference>
<evidence type="ECO:0000313" key="5">
    <source>
        <dbReference type="WBParaSite" id="GPUH_0002179801-mRNA-1"/>
    </source>
</evidence>
<proteinExistence type="predicted"/>
<dbReference type="WBParaSite" id="GPUH_0002179801-mRNA-1">
    <property type="protein sequence ID" value="GPUH_0002179801-mRNA-1"/>
    <property type="gene ID" value="GPUH_0002179801"/>
</dbReference>
<keyword evidence="1" id="KW-0808">Transferase</keyword>
<evidence type="ECO:0000256" key="2">
    <source>
        <dbReference type="ARBA" id="ARBA00023315"/>
    </source>
</evidence>
<dbReference type="InterPro" id="IPR051646">
    <property type="entry name" value="NatB_acetyltransferase_subunit"/>
</dbReference>
<protein>
    <submittedName>
        <fullName evidence="5">Acetyltransferase</fullName>
    </submittedName>
</protein>
<dbReference type="PANTHER" id="PTHR45910">
    <property type="entry name" value="N-ALPHA-ACETYLTRANSFERASE 20"/>
    <property type="match status" value="1"/>
</dbReference>